<dbReference type="AlphaFoldDB" id="A0AAE3K003"/>
<gene>
    <name evidence="2" type="ORF">MR241_04120</name>
</gene>
<keyword evidence="1" id="KW-1133">Transmembrane helix</keyword>
<sequence>MSGTKRVKFSVADFVIILMIIACIIGVAMRYDIAEKLFSKTKAEDVRVTFAVSSATDNTNNAFSTGAVFMYGSETFGKLEEADSSPAVQYYENSSGVLTEKKNEGFYDITGTFVCRLVSTDSGYLLDGRTYIAAGSTFTLQCGAVRTTVLITSVGA</sequence>
<feature type="transmembrane region" description="Helical" evidence="1">
    <location>
        <begin position="12"/>
        <end position="31"/>
    </location>
</feature>
<evidence type="ECO:0000313" key="2">
    <source>
        <dbReference type="EMBL" id="MCI5755462.1"/>
    </source>
</evidence>
<dbReference type="Proteomes" id="UP001139365">
    <property type="component" value="Unassembled WGS sequence"/>
</dbReference>
<reference evidence="2 3" key="1">
    <citation type="submission" date="2022-03" db="EMBL/GenBank/DDBJ databases">
        <title>Metagenome-assembled genomes from swine fecal metagenomes.</title>
        <authorList>
            <person name="Holman D.B."/>
            <person name="Kommadath A."/>
        </authorList>
    </citation>
    <scope>NUCLEOTIDE SEQUENCE [LARGE SCALE GENOMIC DNA]</scope>
    <source>
        <strain evidence="2">SUG147</strain>
    </source>
</reference>
<organism evidence="2 3">
    <name type="scientific">Candidatus Colimorpha enterica</name>
    <dbReference type="NCBI Taxonomy" id="3083063"/>
    <lineage>
        <taxon>Bacteria</taxon>
        <taxon>Pseudomonadati</taxon>
        <taxon>Bacteroidota</taxon>
        <taxon>Bacteroidia</taxon>
        <taxon>Bacteroidales</taxon>
        <taxon>Candidatus Colimorpha</taxon>
    </lineage>
</organism>
<keyword evidence="1" id="KW-0812">Transmembrane</keyword>
<comment type="caution">
    <text evidence="2">The sequence shown here is derived from an EMBL/GenBank/DDBJ whole genome shotgun (WGS) entry which is preliminary data.</text>
</comment>
<dbReference type="EMBL" id="JALEMU010000067">
    <property type="protein sequence ID" value="MCI5755462.1"/>
    <property type="molecule type" value="Genomic_DNA"/>
</dbReference>
<proteinExistence type="predicted"/>
<keyword evidence="1" id="KW-0472">Membrane</keyword>
<accession>A0AAE3K003</accession>
<name>A0AAE3K003_9BACT</name>
<evidence type="ECO:0000256" key="1">
    <source>
        <dbReference type="SAM" id="Phobius"/>
    </source>
</evidence>
<evidence type="ECO:0000313" key="3">
    <source>
        <dbReference type="Proteomes" id="UP001139365"/>
    </source>
</evidence>
<protein>
    <submittedName>
        <fullName evidence="2">DUF4330 family protein</fullName>
    </submittedName>
</protein>